<keyword evidence="3" id="KW-0808">Transferase</keyword>
<dbReference type="PROSITE" id="PS51084">
    <property type="entry name" value="HIT_2"/>
    <property type="match status" value="1"/>
</dbReference>
<dbReference type="Gene3D" id="3.30.428.10">
    <property type="entry name" value="HIT-like"/>
    <property type="match status" value="1"/>
</dbReference>
<sequence>MTPDATPTTQRCVFCAIADRRAEASVVHDDETAVAFMDLCPVTPGHLVVVPRKHSAGLGDLDTATGAHIWSVGHRLARALRRSDLRPDGINVLVCDGEAALQTVFHFHPHVIPRYLGDGWTLGTESPPARERALLDADAQTIREALAAMT</sequence>
<keyword evidence="3" id="KW-0489">Methyltransferase</keyword>
<dbReference type="SUPFAM" id="SSF54197">
    <property type="entry name" value="HIT-like"/>
    <property type="match status" value="1"/>
</dbReference>
<evidence type="ECO:0000313" key="4">
    <source>
        <dbReference type="Proteomes" id="UP001596135"/>
    </source>
</evidence>
<comment type="caution">
    <text evidence="3">The sequence shown here is derived from an EMBL/GenBank/DDBJ whole genome shotgun (WGS) entry which is preliminary data.</text>
</comment>
<feature type="short sequence motif" description="Histidine triad motif" evidence="1">
    <location>
        <begin position="106"/>
        <end position="110"/>
    </location>
</feature>
<dbReference type="Proteomes" id="UP001596135">
    <property type="component" value="Unassembled WGS sequence"/>
</dbReference>
<gene>
    <name evidence="3" type="ORF">ACFPYL_05770</name>
</gene>
<accession>A0ABW1LFB3</accession>
<dbReference type="GO" id="GO:0008168">
    <property type="term" value="F:methyltransferase activity"/>
    <property type="evidence" value="ECO:0007669"/>
    <property type="project" value="UniProtKB-KW"/>
</dbReference>
<organism evidence="3 4">
    <name type="scientific">Nocardioides hankookensis</name>
    <dbReference type="NCBI Taxonomy" id="443157"/>
    <lineage>
        <taxon>Bacteria</taxon>
        <taxon>Bacillati</taxon>
        <taxon>Actinomycetota</taxon>
        <taxon>Actinomycetes</taxon>
        <taxon>Propionibacteriales</taxon>
        <taxon>Nocardioidaceae</taxon>
        <taxon>Nocardioides</taxon>
    </lineage>
</organism>
<evidence type="ECO:0000313" key="3">
    <source>
        <dbReference type="EMBL" id="MFC6042569.1"/>
    </source>
</evidence>
<dbReference type="Pfam" id="PF01230">
    <property type="entry name" value="HIT"/>
    <property type="match status" value="1"/>
</dbReference>
<dbReference type="PANTHER" id="PTHR46648">
    <property type="entry name" value="HIT FAMILY PROTEIN 1"/>
    <property type="match status" value="1"/>
</dbReference>
<dbReference type="PANTHER" id="PTHR46648:SF1">
    <property type="entry name" value="ADENOSINE 5'-MONOPHOSPHORAMIDASE HNT1"/>
    <property type="match status" value="1"/>
</dbReference>
<evidence type="ECO:0000256" key="1">
    <source>
        <dbReference type="PROSITE-ProRule" id="PRU00464"/>
    </source>
</evidence>
<dbReference type="GO" id="GO:0032259">
    <property type="term" value="P:methylation"/>
    <property type="evidence" value="ECO:0007669"/>
    <property type="project" value="UniProtKB-KW"/>
</dbReference>
<protein>
    <submittedName>
        <fullName evidence="3">HIT family protein</fullName>
        <ecNumber evidence="3">2.1.1.-</ecNumber>
    </submittedName>
</protein>
<dbReference type="EC" id="2.1.1.-" evidence="3"/>
<keyword evidence="4" id="KW-1185">Reference proteome</keyword>
<dbReference type="RefSeq" id="WP_379151523.1">
    <property type="nucleotide sequence ID" value="NZ_JBHSRJ010000003.1"/>
</dbReference>
<proteinExistence type="predicted"/>
<feature type="domain" description="HIT" evidence="2">
    <location>
        <begin position="13"/>
        <end position="121"/>
    </location>
</feature>
<name>A0ABW1LFB3_9ACTN</name>
<dbReference type="InterPro" id="IPR001310">
    <property type="entry name" value="Histidine_triad_HIT"/>
</dbReference>
<dbReference type="EMBL" id="JBHSRJ010000003">
    <property type="protein sequence ID" value="MFC6042569.1"/>
    <property type="molecule type" value="Genomic_DNA"/>
</dbReference>
<dbReference type="InterPro" id="IPR011146">
    <property type="entry name" value="HIT-like"/>
</dbReference>
<dbReference type="PRINTS" id="PR00332">
    <property type="entry name" value="HISTRIAD"/>
</dbReference>
<evidence type="ECO:0000259" key="2">
    <source>
        <dbReference type="PROSITE" id="PS51084"/>
    </source>
</evidence>
<dbReference type="InterPro" id="IPR036265">
    <property type="entry name" value="HIT-like_sf"/>
</dbReference>
<reference evidence="4" key="1">
    <citation type="journal article" date="2019" name="Int. J. Syst. Evol. Microbiol.">
        <title>The Global Catalogue of Microorganisms (GCM) 10K type strain sequencing project: providing services to taxonomists for standard genome sequencing and annotation.</title>
        <authorList>
            <consortium name="The Broad Institute Genomics Platform"/>
            <consortium name="The Broad Institute Genome Sequencing Center for Infectious Disease"/>
            <person name="Wu L."/>
            <person name="Ma J."/>
        </authorList>
    </citation>
    <scope>NUCLEOTIDE SEQUENCE [LARGE SCALE GENOMIC DNA]</scope>
    <source>
        <strain evidence="4">CCUG 54522</strain>
    </source>
</reference>